<proteinExistence type="inferred from homology"/>
<evidence type="ECO:0000256" key="4">
    <source>
        <dbReference type="RuleBase" id="RU004020"/>
    </source>
</evidence>
<dbReference type="AlphaFoldDB" id="A0A7S2V2P2"/>
<dbReference type="Gene3D" id="1.10.10.10">
    <property type="entry name" value="Winged helix-like DNA-binding domain superfamily/Winged helix DNA-binding domain"/>
    <property type="match status" value="1"/>
</dbReference>
<sequence>MAVDQENKKSRRPGRRSCPEFLSKLVLMLQVEHPDIISWRSGQISLQDPNRLVTEVLKRYFRHANYNSFKRQLNYFGFRKIEGKGKMEPCIYANEDLEGADLEAILDIKRKTNSTEEDLAILQSIDPSLSQEKFSSPQTSESEAYDSSLNGHSQQNNCRSYSYPTYLVPETYPHDSSEGRYPQSETWRASYNMNGVSASSYYGGVYTKVEQSDQDYQPLQKFRTGEANLKYRRRTNLDDLIRLCEQVFEVEPAPTS</sequence>
<evidence type="ECO:0000256" key="3">
    <source>
        <dbReference type="ARBA" id="ARBA00023242"/>
    </source>
</evidence>
<keyword evidence="3" id="KW-0539">Nucleus</keyword>
<protein>
    <recommendedName>
        <fullName evidence="6">HSF-type DNA-binding domain-containing protein</fullName>
    </recommendedName>
</protein>
<dbReference type="GO" id="GO:0003700">
    <property type="term" value="F:DNA-binding transcription factor activity"/>
    <property type="evidence" value="ECO:0007669"/>
    <property type="project" value="InterPro"/>
</dbReference>
<evidence type="ECO:0000256" key="5">
    <source>
        <dbReference type="SAM" id="MobiDB-lite"/>
    </source>
</evidence>
<dbReference type="InterPro" id="IPR000232">
    <property type="entry name" value="HSF_DNA-bd"/>
</dbReference>
<dbReference type="InterPro" id="IPR036390">
    <property type="entry name" value="WH_DNA-bd_sf"/>
</dbReference>
<dbReference type="GO" id="GO:0005634">
    <property type="term" value="C:nucleus"/>
    <property type="evidence" value="ECO:0007669"/>
    <property type="project" value="UniProtKB-SubCell"/>
</dbReference>
<dbReference type="SUPFAM" id="SSF46785">
    <property type="entry name" value="Winged helix' DNA-binding domain"/>
    <property type="match status" value="1"/>
</dbReference>
<organism evidence="7">
    <name type="scientific">Fibrocapsa japonica</name>
    <dbReference type="NCBI Taxonomy" id="94617"/>
    <lineage>
        <taxon>Eukaryota</taxon>
        <taxon>Sar</taxon>
        <taxon>Stramenopiles</taxon>
        <taxon>Ochrophyta</taxon>
        <taxon>Raphidophyceae</taxon>
        <taxon>Chattonellales</taxon>
        <taxon>Chattonellaceae</taxon>
        <taxon>Fibrocapsa</taxon>
    </lineage>
</organism>
<evidence type="ECO:0000256" key="1">
    <source>
        <dbReference type="ARBA" id="ARBA00004123"/>
    </source>
</evidence>
<feature type="region of interest" description="Disordered" evidence="5">
    <location>
        <begin position="130"/>
        <end position="155"/>
    </location>
</feature>
<feature type="domain" description="HSF-type DNA-binding" evidence="6">
    <location>
        <begin position="17"/>
        <end position="111"/>
    </location>
</feature>
<reference evidence="7" key="1">
    <citation type="submission" date="2021-01" db="EMBL/GenBank/DDBJ databases">
        <authorList>
            <person name="Corre E."/>
            <person name="Pelletier E."/>
            <person name="Niang G."/>
            <person name="Scheremetjew M."/>
            <person name="Finn R."/>
            <person name="Kale V."/>
            <person name="Holt S."/>
            <person name="Cochrane G."/>
            <person name="Meng A."/>
            <person name="Brown T."/>
            <person name="Cohen L."/>
        </authorList>
    </citation>
    <scope>NUCLEOTIDE SEQUENCE</scope>
    <source>
        <strain evidence="7">CCMP1661</strain>
    </source>
</reference>
<dbReference type="PRINTS" id="PR00056">
    <property type="entry name" value="HSFDOMAIN"/>
</dbReference>
<dbReference type="PANTHER" id="PTHR10015:SF206">
    <property type="entry name" value="HSF-TYPE DNA-BINDING DOMAIN-CONTAINING PROTEIN"/>
    <property type="match status" value="1"/>
</dbReference>
<dbReference type="Pfam" id="PF00447">
    <property type="entry name" value="HSF_DNA-bind"/>
    <property type="match status" value="1"/>
</dbReference>
<gene>
    <name evidence="7" type="ORF">FJAP1339_LOCUS7341</name>
</gene>
<keyword evidence="2" id="KW-0238">DNA-binding</keyword>
<dbReference type="InterPro" id="IPR036388">
    <property type="entry name" value="WH-like_DNA-bd_sf"/>
</dbReference>
<dbReference type="EMBL" id="HBHR01014765">
    <property type="protein sequence ID" value="CAD9866070.1"/>
    <property type="molecule type" value="Transcribed_RNA"/>
</dbReference>
<evidence type="ECO:0000259" key="6">
    <source>
        <dbReference type="SMART" id="SM00415"/>
    </source>
</evidence>
<dbReference type="SMART" id="SM00415">
    <property type="entry name" value="HSF"/>
    <property type="match status" value="1"/>
</dbReference>
<name>A0A7S2V2P2_9STRA</name>
<accession>A0A7S2V2P2</accession>
<comment type="similarity">
    <text evidence="4">Belongs to the HSF family.</text>
</comment>
<dbReference type="PANTHER" id="PTHR10015">
    <property type="entry name" value="HEAT SHOCK TRANSCRIPTION FACTOR"/>
    <property type="match status" value="1"/>
</dbReference>
<evidence type="ECO:0000313" key="7">
    <source>
        <dbReference type="EMBL" id="CAD9866070.1"/>
    </source>
</evidence>
<evidence type="ECO:0000256" key="2">
    <source>
        <dbReference type="ARBA" id="ARBA00023125"/>
    </source>
</evidence>
<dbReference type="GO" id="GO:0043565">
    <property type="term" value="F:sequence-specific DNA binding"/>
    <property type="evidence" value="ECO:0007669"/>
    <property type="project" value="InterPro"/>
</dbReference>
<comment type="subcellular location">
    <subcellularLocation>
        <location evidence="1">Nucleus</location>
    </subcellularLocation>
</comment>